<keyword evidence="3" id="KW-1185">Reference proteome</keyword>
<evidence type="ECO:0000313" key="3">
    <source>
        <dbReference type="Proteomes" id="UP001319827"/>
    </source>
</evidence>
<sequence length="178" mass="18563">MKHLMLVLLGIGLVMAVAGASRAAEQAEVVYQLGGLKVLGDAPHYLDLGAGGYGAFHGGNESAAGTLQLRFGNKLSFIGPALGVMANVDGGAMAYAALYAELAVGRLVFTPLIGFGAYEAGDSKDLGGVLQFSDEIGVAYQFANRSRLGLRFVHISNAEIHDKNPGVDSLYLTFAIPF</sequence>
<dbReference type="Pfam" id="PF09411">
    <property type="entry name" value="PagL"/>
    <property type="match status" value="1"/>
</dbReference>
<dbReference type="InterPro" id="IPR018550">
    <property type="entry name" value="Lipid-A_deacylase-rel"/>
</dbReference>
<proteinExistence type="predicted"/>
<dbReference type="Gene3D" id="2.40.160.20">
    <property type="match status" value="1"/>
</dbReference>
<keyword evidence="1" id="KW-0732">Signal</keyword>
<name>A0ABM8HP82_9BACT</name>
<evidence type="ECO:0008006" key="4">
    <source>
        <dbReference type="Google" id="ProtNLM"/>
    </source>
</evidence>
<gene>
    <name evidence="2" type="ORF">DESUT3_04400</name>
</gene>
<dbReference type="Proteomes" id="UP001319827">
    <property type="component" value="Chromosome"/>
</dbReference>
<accession>A0ABM8HP82</accession>
<evidence type="ECO:0000313" key="2">
    <source>
        <dbReference type="EMBL" id="BCR03371.1"/>
    </source>
</evidence>
<feature type="signal peptide" evidence="1">
    <location>
        <begin position="1"/>
        <end position="23"/>
    </location>
</feature>
<feature type="chain" id="PRO_5045470995" description="Acyloxyacyl hydrolase" evidence="1">
    <location>
        <begin position="24"/>
        <end position="178"/>
    </location>
</feature>
<reference evidence="2 3" key="2">
    <citation type="journal article" date="2021" name="Int. J. Syst. Evol. Microbiol.">
        <title>Isolation and Polyphasic Characterization of Desulfuromonas versatilis sp. Nov., an Electrogenic Bacteria Capable of Versatile Metabolism Isolated from a Graphene Oxide-Reducing Enrichment Culture.</title>
        <authorList>
            <person name="Xie L."/>
            <person name="Yoshida N."/>
            <person name="Ishii S."/>
            <person name="Meng L."/>
        </authorList>
    </citation>
    <scope>NUCLEOTIDE SEQUENCE [LARGE SCALE GENOMIC DNA]</scope>
    <source>
        <strain evidence="2 3">NIT-T3</strain>
    </source>
</reference>
<organism evidence="2 3">
    <name type="scientific">Desulfuromonas versatilis</name>
    <dbReference type="NCBI Taxonomy" id="2802975"/>
    <lineage>
        <taxon>Bacteria</taxon>
        <taxon>Pseudomonadati</taxon>
        <taxon>Thermodesulfobacteriota</taxon>
        <taxon>Desulfuromonadia</taxon>
        <taxon>Desulfuromonadales</taxon>
        <taxon>Desulfuromonadaceae</taxon>
        <taxon>Desulfuromonas</taxon>
    </lineage>
</organism>
<evidence type="ECO:0000256" key="1">
    <source>
        <dbReference type="SAM" id="SignalP"/>
    </source>
</evidence>
<reference evidence="2 3" key="1">
    <citation type="journal article" date="2016" name="C (Basel)">
        <title>Selective Growth of and Electricity Production by Marine Exoelectrogenic Bacteria in Self-Aggregated Hydrogel of Microbially Reduced Graphene Oxide.</title>
        <authorList>
            <person name="Yoshida N."/>
            <person name="Goto Y."/>
            <person name="Miyata Y."/>
        </authorList>
    </citation>
    <scope>NUCLEOTIDE SEQUENCE [LARGE SCALE GENOMIC DNA]</scope>
    <source>
        <strain evidence="2 3">NIT-T3</strain>
    </source>
</reference>
<dbReference type="RefSeq" id="WP_221250848.1">
    <property type="nucleotide sequence ID" value="NZ_AP024355.1"/>
</dbReference>
<protein>
    <recommendedName>
        <fullName evidence="4">Acyloxyacyl hydrolase</fullName>
    </recommendedName>
</protein>
<dbReference type="EMBL" id="AP024355">
    <property type="protein sequence ID" value="BCR03371.1"/>
    <property type="molecule type" value="Genomic_DNA"/>
</dbReference>